<evidence type="ECO:0000313" key="2">
    <source>
        <dbReference type="EMBL" id="KAK4879687.1"/>
    </source>
</evidence>
<feature type="domain" description="Transposable element P transposase-like RNase H" evidence="1">
    <location>
        <begin position="128"/>
        <end position="219"/>
    </location>
</feature>
<accession>A0AAN7P8W0</accession>
<proteinExistence type="predicted"/>
<evidence type="ECO:0000313" key="3">
    <source>
        <dbReference type="Proteomes" id="UP001353858"/>
    </source>
</evidence>
<protein>
    <recommendedName>
        <fullName evidence="1">Transposable element P transposase-like RNase H domain-containing protein</fullName>
    </recommendedName>
</protein>
<evidence type="ECO:0000259" key="1">
    <source>
        <dbReference type="Pfam" id="PF21787"/>
    </source>
</evidence>
<dbReference type="AlphaFoldDB" id="A0AAN7P8W0"/>
<gene>
    <name evidence="2" type="ORF">RN001_007833</name>
</gene>
<dbReference type="EMBL" id="JARPUR010000003">
    <property type="protein sequence ID" value="KAK4879687.1"/>
    <property type="molecule type" value="Genomic_DNA"/>
</dbReference>
<name>A0AAN7P8W0_9COLE</name>
<dbReference type="Proteomes" id="UP001353858">
    <property type="component" value="Unassembled WGS sequence"/>
</dbReference>
<sequence length="225" mass="25789">MFISSKRRKIDKNCCASECRNRGEDGYRLFSVPTGKNDDHRKKSVPFSKDTFEINQKDNEKLLKKSTVPTRSLKRKFIDDEPRNLKDETFLSVEVISSKQGNTSVQISCSKAEINASESNESYVTKKQFQKLQNKLKAAEVNSFNSYEKHTSLLLDEVVIKPGLQYDNSTKTVIRRATMMLSGSKDVSNILATHSLVFMLAVSSTRWKQTIRYKFMHSRIAQIKC</sequence>
<dbReference type="InterPro" id="IPR048365">
    <property type="entry name" value="TNP-like_RNaseH_N"/>
</dbReference>
<dbReference type="Pfam" id="PF21787">
    <property type="entry name" value="TNP-like_RNaseH_N"/>
    <property type="match status" value="1"/>
</dbReference>
<comment type="caution">
    <text evidence="2">The sequence shown here is derived from an EMBL/GenBank/DDBJ whole genome shotgun (WGS) entry which is preliminary data.</text>
</comment>
<reference evidence="3" key="1">
    <citation type="submission" date="2023-01" db="EMBL/GenBank/DDBJ databases">
        <title>Key to firefly adult light organ development and bioluminescence: homeobox transcription factors regulate luciferase expression and transportation to peroxisome.</title>
        <authorList>
            <person name="Fu X."/>
        </authorList>
    </citation>
    <scope>NUCLEOTIDE SEQUENCE [LARGE SCALE GENOMIC DNA]</scope>
</reference>
<keyword evidence="3" id="KW-1185">Reference proteome</keyword>
<organism evidence="2 3">
    <name type="scientific">Aquatica leii</name>
    <dbReference type="NCBI Taxonomy" id="1421715"/>
    <lineage>
        <taxon>Eukaryota</taxon>
        <taxon>Metazoa</taxon>
        <taxon>Ecdysozoa</taxon>
        <taxon>Arthropoda</taxon>
        <taxon>Hexapoda</taxon>
        <taxon>Insecta</taxon>
        <taxon>Pterygota</taxon>
        <taxon>Neoptera</taxon>
        <taxon>Endopterygota</taxon>
        <taxon>Coleoptera</taxon>
        <taxon>Polyphaga</taxon>
        <taxon>Elateriformia</taxon>
        <taxon>Elateroidea</taxon>
        <taxon>Lampyridae</taxon>
        <taxon>Luciolinae</taxon>
        <taxon>Aquatica</taxon>
    </lineage>
</organism>